<feature type="non-terminal residue" evidence="1">
    <location>
        <position position="1"/>
    </location>
</feature>
<sequence>LIVRRGSQIRHKAEHATILSPQHFVTRPASSFGGVERAICCATVTSSDSSCNMSFLKLTMIRRYVLHTAEHPRQYTDGEQRCSHDSVETTSKKEGRDAIFLFSERSGEGAESGECFGFE</sequence>
<gene>
    <name evidence="1" type="ORF">PIB30_072421</name>
</gene>
<dbReference type="Proteomes" id="UP001341840">
    <property type="component" value="Unassembled WGS sequence"/>
</dbReference>
<dbReference type="EMBL" id="JASCZI010182100">
    <property type="protein sequence ID" value="MED6187020.1"/>
    <property type="molecule type" value="Genomic_DNA"/>
</dbReference>
<evidence type="ECO:0000313" key="2">
    <source>
        <dbReference type="Proteomes" id="UP001341840"/>
    </source>
</evidence>
<protein>
    <submittedName>
        <fullName evidence="1">Uncharacterized protein</fullName>
    </submittedName>
</protein>
<name>A0ABU6WMF3_9FABA</name>
<accession>A0ABU6WMF3</accession>
<proteinExistence type="predicted"/>
<organism evidence="1 2">
    <name type="scientific">Stylosanthes scabra</name>
    <dbReference type="NCBI Taxonomy" id="79078"/>
    <lineage>
        <taxon>Eukaryota</taxon>
        <taxon>Viridiplantae</taxon>
        <taxon>Streptophyta</taxon>
        <taxon>Embryophyta</taxon>
        <taxon>Tracheophyta</taxon>
        <taxon>Spermatophyta</taxon>
        <taxon>Magnoliopsida</taxon>
        <taxon>eudicotyledons</taxon>
        <taxon>Gunneridae</taxon>
        <taxon>Pentapetalae</taxon>
        <taxon>rosids</taxon>
        <taxon>fabids</taxon>
        <taxon>Fabales</taxon>
        <taxon>Fabaceae</taxon>
        <taxon>Papilionoideae</taxon>
        <taxon>50 kb inversion clade</taxon>
        <taxon>dalbergioids sensu lato</taxon>
        <taxon>Dalbergieae</taxon>
        <taxon>Pterocarpus clade</taxon>
        <taxon>Stylosanthes</taxon>
    </lineage>
</organism>
<comment type="caution">
    <text evidence="1">The sequence shown here is derived from an EMBL/GenBank/DDBJ whole genome shotgun (WGS) entry which is preliminary data.</text>
</comment>
<reference evidence="1 2" key="1">
    <citation type="journal article" date="2023" name="Plants (Basel)">
        <title>Bridging the Gap: Combining Genomics and Transcriptomics Approaches to Understand Stylosanthes scabra, an Orphan Legume from the Brazilian Caatinga.</title>
        <authorList>
            <person name="Ferreira-Neto J.R.C."/>
            <person name="da Silva M.D."/>
            <person name="Binneck E."/>
            <person name="de Melo N.F."/>
            <person name="da Silva R.H."/>
            <person name="de Melo A.L.T.M."/>
            <person name="Pandolfi V."/>
            <person name="Bustamante F.O."/>
            <person name="Brasileiro-Vidal A.C."/>
            <person name="Benko-Iseppon A.M."/>
        </authorList>
    </citation>
    <scope>NUCLEOTIDE SEQUENCE [LARGE SCALE GENOMIC DNA]</scope>
    <source>
        <tissue evidence="1">Leaves</tissue>
    </source>
</reference>
<evidence type="ECO:0000313" key="1">
    <source>
        <dbReference type="EMBL" id="MED6187020.1"/>
    </source>
</evidence>
<keyword evidence="2" id="KW-1185">Reference proteome</keyword>